<evidence type="ECO:0000259" key="4">
    <source>
        <dbReference type="Pfam" id="PF07859"/>
    </source>
</evidence>
<keyword evidence="2 5" id="KW-0378">Hydrolase</keyword>
<dbReference type="AlphaFoldDB" id="A0A212JS01"/>
<evidence type="ECO:0000256" key="1">
    <source>
        <dbReference type="ARBA" id="ARBA00010515"/>
    </source>
</evidence>
<dbReference type="PROSITE" id="PS01174">
    <property type="entry name" value="LIPASE_GDXG_SER"/>
    <property type="match status" value="1"/>
</dbReference>
<comment type="similarity">
    <text evidence="1">Belongs to the 'GDXG' lipolytic enzyme family.</text>
</comment>
<name>A0A212JS01_9FIRM</name>
<dbReference type="EMBL" id="FLUN01000001">
    <property type="protein sequence ID" value="SBW02202.1"/>
    <property type="molecule type" value="Genomic_DNA"/>
</dbReference>
<dbReference type="PANTHER" id="PTHR48081:SF8">
    <property type="entry name" value="ALPHA_BETA HYDROLASE FOLD-3 DOMAIN-CONTAINING PROTEIN-RELATED"/>
    <property type="match status" value="1"/>
</dbReference>
<dbReference type="SUPFAM" id="SSF53474">
    <property type="entry name" value="alpha/beta-Hydrolases"/>
    <property type="match status" value="1"/>
</dbReference>
<dbReference type="PANTHER" id="PTHR48081">
    <property type="entry name" value="AB HYDROLASE SUPERFAMILY PROTEIN C4A8.06C"/>
    <property type="match status" value="1"/>
</dbReference>
<evidence type="ECO:0000256" key="2">
    <source>
        <dbReference type="ARBA" id="ARBA00022801"/>
    </source>
</evidence>
<accession>A0A212JS01</accession>
<protein>
    <submittedName>
        <fullName evidence="5">Alpha/beta hydrolase fold-3 domain-containing protein</fullName>
    </submittedName>
</protein>
<dbReference type="Gene3D" id="3.40.50.1820">
    <property type="entry name" value="alpha/beta hydrolase"/>
    <property type="match status" value="1"/>
</dbReference>
<dbReference type="InterPro" id="IPR050300">
    <property type="entry name" value="GDXG_lipolytic_enzyme"/>
</dbReference>
<organism evidence="5">
    <name type="scientific">uncultured Eubacteriales bacterium</name>
    <dbReference type="NCBI Taxonomy" id="172733"/>
    <lineage>
        <taxon>Bacteria</taxon>
        <taxon>Bacillati</taxon>
        <taxon>Bacillota</taxon>
        <taxon>Clostridia</taxon>
        <taxon>Eubacteriales</taxon>
        <taxon>environmental samples</taxon>
    </lineage>
</organism>
<proteinExistence type="inferred from homology"/>
<dbReference type="InterPro" id="IPR013094">
    <property type="entry name" value="AB_hydrolase_3"/>
</dbReference>
<evidence type="ECO:0000256" key="3">
    <source>
        <dbReference type="PROSITE-ProRule" id="PRU10038"/>
    </source>
</evidence>
<sequence>MQPEFESLRWRQYGVEHVIKLLPGGRVGVLSDEVLAEILAAGGQPDEKVLAIRAGDVQRVRALQEPEGREITVTPLEQWNEEVPGPGGSVPATLCRPAAGAALRPCVVYFHGGGWQYGGRAVVQPFCRYLAEQADALVVNTEYRLAPEHRWPAGLEDCWAILRWVYDHAEKLGVDPSRITVAGDSAGGNLAALCAHRDRDEGLDMVRRQALYYAALAVRDVEGLEGFHFGLEDYVYDDSQRAMIEPRILAIYNAGKRSENNYLPKGVSTREARVSPLWDSTFSGLPETLLITAQYDYLTQQSRTYAERLASAGVPVTWMDYCGMAHAFVDKCGVYPQADDSLRELAAFVKKP</sequence>
<dbReference type="InterPro" id="IPR033140">
    <property type="entry name" value="Lipase_GDXG_put_SER_AS"/>
</dbReference>
<feature type="domain" description="Alpha/beta hydrolase fold-3" evidence="4">
    <location>
        <begin position="107"/>
        <end position="329"/>
    </location>
</feature>
<dbReference type="InterPro" id="IPR029058">
    <property type="entry name" value="AB_hydrolase_fold"/>
</dbReference>
<gene>
    <name evidence="5" type="ORF">KL86CLO1_11609</name>
</gene>
<dbReference type="Pfam" id="PF07859">
    <property type="entry name" value="Abhydrolase_3"/>
    <property type="match status" value="1"/>
</dbReference>
<dbReference type="GO" id="GO:0016787">
    <property type="term" value="F:hydrolase activity"/>
    <property type="evidence" value="ECO:0007669"/>
    <property type="project" value="UniProtKB-KW"/>
</dbReference>
<evidence type="ECO:0000313" key="5">
    <source>
        <dbReference type="EMBL" id="SBW02202.1"/>
    </source>
</evidence>
<feature type="active site" evidence="3">
    <location>
        <position position="185"/>
    </location>
</feature>
<reference evidence="5" key="1">
    <citation type="submission" date="2016-04" db="EMBL/GenBank/DDBJ databases">
        <authorList>
            <person name="Evans L.H."/>
            <person name="Alamgir A."/>
            <person name="Owens N."/>
            <person name="Weber N.D."/>
            <person name="Virtaneva K."/>
            <person name="Barbian K."/>
            <person name="Babar A."/>
            <person name="Rosenke K."/>
        </authorList>
    </citation>
    <scope>NUCLEOTIDE SEQUENCE</scope>
    <source>
        <strain evidence="5">86</strain>
    </source>
</reference>